<organism evidence="2 3">
    <name type="scientific">Caerostris extrusa</name>
    <name type="common">Bark spider</name>
    <name type="synonym">Caerostris bankana</name>
    <dbReference type="NCBI Taxonomy" id="172846"/>
    <lineage>
        <taxon>Eukaryota</taxon>
        <taxon>Metazoa</taxon>
        <taxon>Ecdysozoa</taxon>
        <taxon>Arthropoda</taxon>
        <taxon>Chelicerata</taxon>
        <taxon>Arachnida</taxon>
        <taxon>Araneae</taxon>
        <taxon>Araneomorphae</taxon>
        <taxon>Entelegynae</taxon>
        <taxon>Araneoidea</taxon>
        <taxon>Araneidae</taxon>
        <taxon>Caerostris</taxon>
    </lineage>
</organism>
<evidence type="ECO:0000313" key="3">
    <source>
        <dbReference type="Proteomes" id="UP001054945"/>
    </source>
</evidence>
<keyword evidence="3" id="KW-1185">Reference proteome</keyword>
<proteinExistence type="predicted"/>
<evidence type="ECO:0000256" key="1">
    <source>
        <dbReference type="SAM" id="MobiDB-lite"/>
    </source>
</evidence>
<sequence>MSLSNGLHKLNARPSYRQLPKERKKAMLASDSWSSKSIRARNAIMLLDDENRNYKNNYEARNKDKTEKIRNKRGKLDYAVPALIPGNQSGIEIPCS</sequence>
<protein>
    <submittedName>
        <fullName evidence="2">Uncharacterized protein</fullName>
    </submittedName>
</protein>
<dbReference type="Proteomes" id="UP001054945">
    <property type="component" value="Unassembled WGS sequence"/>
</dbReference>
<comment type="caution">
    <text evidence="2">The sequence shown here is derived from an EMBL/GenBank/DDBJ whole genome shotgun (WGS) entry which is preliminary data.</text>
</comment>
<dbReference type="AlphaFoldDB" id="A0AAV4S5K2"/>
<dbReference type="EMBL" id="BPLR01009003">
    <property type="protein sequence ID" value="GIY28915.1"/>
    <property type="molecule type" value="Genomic_DNA"/>
</dbReference>
<accession>A0AAV4S5K2</accession>
<gene>
    <name evidence="2" type="ORF">CEXT_347571</name>
</gene>
<name>A0AAV4S5K2_CAEEX</name>
<evidence type="ECO:0000313" key="2">
    <source>
        <dbReference type="EMBL" id="GIY28915.1"/>
    </source>
</evidence>
<reference evidence="2 3" key="1">
    <citation type="submission" date="2021-06" db="EMBL/GenBank/DDBJ databases">
        <title>Caerostris extrusa draft genome.</title>
        <authorList>
            <person name="Kono N."/>
            <person name="Arakawa K."/>
        </authorList>
    </citation>
    <scope>NUCLEOTIDE SEQUENCE [LARGE SCALE GENOMIC DNA]</scope>
</reference>
<feature type="region of interest" description="Disordered" evidence="1">
    <location>
        <begin position="1"/>
        <end position="32"/>
    </location>
</feature>